<proteinExistence type="inferred from homology"/>
<dbReference type="GO" id="GO:0005634">
    <property type="term" value="C:nucleus"/>
    <property type="evidence" value="ECO:0007669"/>
    <property type="project" value="UniProtKB-SubCell"/>
</dbReference>
<feature type="compositionally biased region" description="Acidic residues" evidence="16">
    <location>
        <begin position="822"/>
        <end position="834"/>
    </location>
</feature>
<feature type="compositionally biased region" description="Low complexity" evidence="16">
    <location>
        <begin position="260"/>
        <end position="272"/>
    </location>
</feature>
<evidence type="ECO:0000256" key="3">
    <source>
        <dbReference type="ARBA" id="ARBA00007025"/>
    </source>
</evidence>
<feature type="domain" description="Helicase C-terminal" evidence="18">
    <location>
        <begin position="1642"/>
        <end position="1845"/>
    </location>
</feature>
<feature type="domain" description="PHD-type" evidence="19">
    <location>
        <begin position="78"/>
        <end position="214"/>
    </location>
</feature>
<dbReference type="OrthoDB" id="2020972at2759"/>
<dbReference type="SUPFAM" id="SSF52540">
    <property type="entry name" value="P-loop containing nucleoside triphosphate hydrolases"/>
    <property type="match status" value="2"/>
</dbReference>
<feature type="compositionally biased region" description="Basic residues" evidence="16">
    <location>
        <begin position="1103"/>
        <end position="1116"/>
    </location>
</feature>
<feature type="compositionally biased region" description="Acidic residues" evidence="16">
    <location>
        <begin position="1052"/>
        <end position="1071"/>
    </location>
</feature>
<keyword evidence="4" id="KW-0158">Chromosome</keyword>
<dbReference type="GO" id="GO:0008270">
    <property type="term" value="F:zinc ion binding"/>
    <property type="evidence" value="ECO:0007669"/>
    <property type="project" value="UniProtKB-KW"/>
</dbReference>
<keyword evidence="8 20" id="KW-0378">Hydrolase</keyword>
<dbReference type="InterPro" id="IPR025766">
    <property type="entry name" value="ADD"/>
</dbReference>
<evidence type="ECO:0000259" key="19">
    <source>
        <dbReference type="PROSITE" id="PS51533"/>
    </source>
</evidence>
<dbReference type="InterPro" id="IPR000330">
    <property type="entry name" value="SNF2_N"/>
</dbReference>
<dbReference type="Gene3D" id="3.40.50.10810">
    <property type="entry name" value="Tandem AAA-ATPase domain"/>
    <property type="match status" value="1"/>
</dbReference>
<evidence type="ECO:0000256" key="5">
    <source>
        <dbReference type="ARBA" id="ARBA00022723"/>
    </source>
</evidence>
<evidence type="ECO:0000256" key="2">
    <source>
        <dbReference type="ARBA" id="ARBA00004574"/>
    </source>
</evidence>
<feature type="compositionally biased region" description="Low complexity" evidence="16">
    <location>
        <begin position="650"/>
        <end position="659"/>
    </location>
</feature>
<evidence type="ECO:0000256" key="9">
    <source>
        <dbReference type="ARBA" id="ARBA00022806"/>
    </source>
</evidence>
<dbReference type="InterPro" id="IPR011011">
    <property type="entry name" value="Znf_FYVE_PHD"/>
</dbReference>
<dbReference type="Proteomes" id="UP000683360">
    <property type="component" value="Unassembled WGS sequence"/>
</dbReference>
<keyword evidence="12" id="KW-0779">Telomere</keyword>
<evidence type="ECO:0000256" key="12">
    <source>
        <dbReference type="ARBA" id="ARBA00022895"/>
    </source>
</evidence>
<feature type="compositionally biased region" description="Basic and acidic residues" evidence="16">
    <location>
        <begin position="477"/>
        <end position="510"/>
    </location>
</feature>
<dbReference type="PROSITE" id="PS51533">
    <property type="entry name" value="ADD"/>
    <property type="match status" value="1"/>
</dbReference>
<feature type="compositionally biased region" description="Basic and acidic residues" evidence="16">
    <location>
        <begin position="216"/>
        <end position="244"/>
    </location>
</feature>
<keyword evidence="13" id="KW-0238">DNA-binding</keyword>
<feature type="compositionally biased region" description="Basic and acidic residues" evidence="16">
    <location>
        <begin position="850"/>
        <end position="882"/>
    </location>
</feature>
<dbReference type="InterPro" id="IPR027417">
    <property type="entry name" value="P-loop_NTPase"/>
</dbReference>
<dbReference type="Pfam" id="PF17981">
    <property type="entry name" value="ADD_ATRX"/>
    <property type="match status" value="1"/>
</dbReference>
<sequence>MSSSRRRKPLVTRKVLSDEEDDINSTNDEDSRMTNGDSQNKDDDIPEDLPEGTVVVEPEPVEESAFKGPEFPSSKKKVLEATGYLATVNCSACGDQINTSKKGDARRHPELSVLICKRCYKFHTSGVIKQDEDGLDEYCRWCSEGGNLFGCDYCHNAFCQACIKRNLGRAEFSKVKEADKFKCYVCDPAPLAAMVEQCNSVLDMISKEYEKLNESLKKKKDAEKQKSTSKSDNKDKTKEEDKSKTTTNKSLVIKLPGMGPKTSTPKSTSVSTTVKIPSTNSLLAPGMIKYPAININASNTNFVRQATYPKQSLAPMYNNTSKQNIIFVEPTKGSAKQLVYVQPKPHNVPMMSSVPPSQQARNPLNWTNVTAKNVPFITDQLMQSTNELLSLLKSVRINVQGSSSSLSNIAFEGRMTAITCMKSGVDLFLGQLSSIVGTDIVQANASKTMLAPTVPSQPSQSAGVKLTGGNSSLMSTSEKDLIVLDSDDSRMEVEDITDSDKGNNSEKDTASCDIISIESKDINKHEDKSNDKDKKERKEDSIVKEDKSSDKDKKEKKEDSLVNGDKNVEISEDKTSEESNESEDTKNSKSDESKSDVSKKSKSDESKSDVSKKSKSDESRSDVSKKPEKKNDKESDYESSTEAENDAAHLELLQELQELSGAIEEKKEENEEEKGQAEKGTGKIKREERGQAKKEDEKSSDKKEGKQNKEDEKSKDKKEGKQKKENEKSRARKESSEKNEKKKDDNESSDDSSSSGSESDDEDSDNSKDSDFNVKSERRTRRSDMKASEKKKFQDLRNKRKEKERSAKKKAKEEKRRKGSDESDFDDELEDEIDKLEKDPVIKKGKKKKEKEEEDKGKSKKEKKTEKKKDEKSTKEKKKGTDLDDLSSTEEDNVEEDDEEEDKENEEVPMDADDGDATEDLSAAENEDVMDDSSDSEIVLSPRKQKKGDKKKGKSESGSNTEEEEVISPKKKRLRSSLLDAKLSDSESDFQPVKKRKKRKASSSEDKSDNSSDSDNEFIALGKKGKGKKKKNQKKKDGTGKKRKRIKKVDSSDEGGEDSANETDADSDELEEMKNKKKRKRKKKGEEDSEEDQDEDDDGSPSKAKRKDIRKLITSKKLKDTTKAASRAEEERRERIREKQRKYNNIIQEVDESSPTKCPITKQLILEREDKTNEPILEVDQDLVAKLKPHQVEAVEFLWNCTVESLKMLKEDKTEGAGCILAHCMGWVIAFLHTMMGNYETTEFSTALIVCPLNTVLNWQSEVKMWLEKNEVQLEVHELASVKVNESRARMLEEWHEDGGIMIIGYEMFRNLSQGSNCKNKRIKASFKKCLMDPGPDFVVCDEGHILKNDASALSKAMMQIKTRRRIVLTGTPLQNNLVEYHCMVNFVKPNLLGTRKEFLNRFVNPITNGQCTDSSSHDVRLMKRRAHILHEKLAGCVQRKDYSALTKYLPPKQEYVIAVRLANVQCDLYSKYLEIGGYSGPGDMGKSKGAKLFSDYQALMRIWTHPWVLKMAEVRQEMKNMFDDESSFIDDTDTSQSESEAKSTSAAGSASDNSFNSGSEEESKKKKKGKKESEEEPAKESFAGEIVKKWKTRSRGEYNDEDFERMDKIETPFSTGWWADYVKEEDQFKMELGGKLMLLFEILRMCEEIGDKVLIFSQSLLSLDLIEAYLDHVDSQYDELLNNKDKDKKDDDKEKEDKKEEKDKPETTNTDEMFGKTWLKGQDYLRMDGSTSAPLRADMAKNFNNPDNYRLRLFLISTKAGGLGINLVAANRVIIFDASWNPSHDVQSIFRVYRFGQTKPVYVYRFLAQGTMEEKIYERQVTKQSLAQRVIDEHQIDRHFDSNDLRELYIFKPDRLDDPNRTERPTPALPKDTLLAELLTNKKDWIVGYHEHDSLLENKIDQELSEEERKAAWEEFENEKKGLINTVQQRVMGMPNPNFGYQFGAAGMPGMGGMSPQLNQENLLRIVQEMKSKFPHLPQEQLTMQVQNVIRNMISRQIQQQQWEQRRQLDHRELQQQQQLQQLQNRIMMQQNQLRMQQQAPGRGMNMPLSGIQPPTSSSASSSQSLLASTLMNGKPQNQPSTSKKKS</sequence>
<feature type="compositionally biased region" description="Basic and acidic residues" evidence="16">
    <location>
        <begin position="518"/>
        <end position="636"/>
    </location>
</feature>
<evidence type="ECO:0000256" key="13">
    <source>
        <dbReference type="ARBA" id="ARBA00023125"/>
    </source>
</evidence>
<comment type="caution">
    <text evidence="20">The sequence shown here is derived from an EMBL/GenBank/DDBJ whole genome shotgun (WGS) entry which is preliminary data.</text>
</comment>
<comment type="subcellular location">
    <subcellularLocation>
        <location evidence="2">Chromosome</location>
        <location evidence="2">Telomere</location>
    </subcellularLocation>
    <subcellularLocation>
        <location evidence="1">Nucleus</location>
    </subcellularLocation>
</comment>
<evidence type="ECO:0000313" key="21">
    <source>
        <dbReference type="Proteomes" id="UP000683360"/>
    </source>
</evidence>
<dbReference type="CDD" id="cd11726">
    <property type="entry name" value="ADDz_ATRX"/>
    <property type="match status" value="1"/>
</dbReference>
<feature type="compositionally biased region" description="Polar residues" evidence="16">
    <location>
        <begin position="2072"/>
        <end position="2088"/>
    </location>
</feature>
<keyword evidence="7" id="KW-0863">Zinc-finger</keyword>
<evidence type="ECO:0000256" key="6">
    <source>
        <dbReference type="ARBA" id="ARBA00022741"/>
    </source>
</evidence>
<feature type="compositionally biased region" description="Acidic residues" evidence="16">
    <location>
        <begin position="1087"/>
        <end position="1099"/>
    </location>
</feature>
<keyword evidence="5" id="KW-0479">Metal-binding</keyword>
<evidence type="ECO:0000256" key="16">
    <source>
        <dbReference type="SAM" id="MobiDB-lite"/>
    </source>
</evidence>
<keyword evidence="21" id="KW-1185">Reference proteome</keyword>
<evidence type="ECO:0000256" key="10">
    <source>
        <dbReference type="ARBA" id="ARBA00022833"/>
    </source>
</evidence>
<keyword evidence="10" id="KW-0862">Zinc</keyword>
<feature type="compositionally biased region" description="Acidic residues" evidence="16">
    <location>
        <begin position="925"/>
        <end position="935"/>
    </location>
</feature>
<dbReference type="PROSITE" id="PS51194">
    <property type="entry name" value="HELICASE_CTER"/>
    <property type="match status" value="1"/>
</dbReference>
<feature type="compositionally biased region" description="Acidic residues" evidence="16">
    <location>
        <begin position="883"/>
        <end position="919"/>
    </location>
</feature>
<dbReference type="PANTHER" id="PTHR45797">
    <property type="entry name" value="RAD54-LIKE"/>
    <property type="match status" value="1"/>
</dbReference>
<dbReference type="InterPro" id="IPR038718">
    <property type="entry name" value="SNF2-like_sf"/>
</dbReference>
<dbReference type="InterPro" id="IPR044574">
    <property type="entry name" value="ARIP4-like"/>
</dbReference>
<evidence type="ECO:0000256" key="15">
    <source>
        <dbReference type="ARBA" id="ARBA00031106"/>
    </source>
</evidence>
<dbReference type="CDD" id="cd18793">
    <property type="entry name" value="SF2_C_SNF"/>
    <property type="match status" value="1"/>
</dbReference>
<dbReference type="Pfam" id="PF00271">
    <property type="entry name" value="Helicase_C"/>
    <property type="match status" value="1"/>
</dbReference>
<dbReference type="Pfam" id="PF00176">
    <property type="entry name" value="SNF2-rel_dom"/>
    <property type="match status" value="1"/>
</dbReference>
<gene>
    <name evidence="20" type="ORF">MEDL_44623</name>
</gene>
<protein>
    <recommendedName>
        <fullName evidence="15">ATP-dependent helicase ATRX</fullName>
    </recommendedName>
</protein>
<feature type="compositionally biased region" description="Basic and acidic residues" evidence="16">
    <location>
        <begin position="1117"/>
        <end position="1136"/>
    </location>
</feature>
<feature type="compositionally biased region" description="Basic and acidic residues" evidence="16">
    <location>
        <begin position="1684"/>
        <end position="1707"/>
    </location>
</feature>
<dbReference type="GO" id="GO:0000781">
    <property type="term" value="C:chromosome, telomeric region"/>
    <property type="evidence" value="ECO:0007669"/>
    <property type="project" value="UniProtKB-SubCell"/>
</dbReference>
<keyword evidence="11" id="KW-0067">ATP-binding</keyword>
<feature type="compositionally biased region" description="Basic and acidic residues" evidence="16">
    <location>
        <begin position="663"/>
        <end position="746"/>
    </location>
</feature>
<dbReference type="InterPro" id="IPR013083">
    <property type="entry name" value="Znf_RING/FYVE/PHD"/>
</dbReference>
<dbReference type="PROSITE" id="PS51192">
    <property type="entry name" value="HELICASE_ATP_BIND_1"/>
    <property type="match status" value="1"/>
</dbReference>
<accession>A0A8S3TDU4</accession>
<dbReference type="GO" id="GO:0010468">
    <property type="term" value="P:regulation of gene expression"/>
    <property type="evidence" value="ECO:0007669"/>
    <property type="project" value="UniProtKB-ARBA"/>
</dbReference>
<dbReference type="GO" id="GO:0005524">
    <property type="term" value="F:ATP binding"/>
    <property type="evidence" value="ECO:0007669"/>
    <property type="project" value="UniProtKB-KW"/>
</dbReference>
<dbReference type="EMBL" id="CAJPWZ010002160">
    <property type="protein sequence ID" value="CAG2231868.1"/>
    <property type="molecule type" value="Genomic_DNA"/>
</dbReference>
<evidence type="ECO:0000256" key="4">
    <source>
        <dbReference type="ARBA" id="ARBA00022454"/>
    </source>
</evidence>
<evidence type="ECO:0000256" key="14">
    <source>
        <dbReference type="ARBA" id="ARBA00023242"/>
    </source>
</evidence>
<dbReference type="GO" id="GO:0004386">
    <property type="term" value="F:helicase activity"/>
    <property type="evidence" value="ECO:0007669"/>
    <property type="project" value="UniProtKB-KW"/>
</dbReference>
<feature type="domain" description="Helicase ATP-binding" evidence="17">
    <location>
        <begin position="1247"/>
        <end position="1391"/>
    </location>
</feature>
<evidence type="ECO:0000256" key="7">
    <source>
        <dbReference type="ARBA" id="ARBA00022771"/>
    </source>
</evidence>
<evidence type="ECO:0000256" key="1">
    <source>
        <dbReference type="ARBA" id="ARBA00004123"/>
    </source>
</evidence>
<keyword evidence="6" id="KW-0547">Nucleotide-binding</keyword>
<comment type="similarity">
    <text evidence="3">Belongs to the SNF2/RAD54 helicase family.</text>
</comment>
<name>A0A8S3TDU4_MYTED</name>
<feature type="region of interest" description="Disordered" evidence="16">
    <location>
        <begin position="1684"/>
        <end position="1713"/>
    </location>
</feature>
<evidence type="ECO:0000256" key="8">
    <source>
        <dbReference type="ARBA" id="ARBA00022801"/>
    </source>
</evidence>
<feature type="compositionally biased region" description="Polar residues" evidence="16">
    <location>
        <begin position="454"/>
        <end position="476"/>
    </location>
</feature>
<evidence type="ECO:0000259" key="17">
    <source>
        <dbReference type="PROSITE" id="PS51192"/>
    </source>
</evidence>
<dbReference type="InterPro" id="IPR014001">
    <property type="entry name" value="Helicase_ATP-bd"/>
</dbReference>
<keyword evidence="9" id="KW-0347">Helicase</keyword>
<reference evidence="20" key="1">
    <citation type="submission" date="2021-03" db="EMBL/GenBank/DDBJ databases">
        <authorList>
            <person name="Bekaert M."/>
        </authorList>
    </citation>
    <scope>NUCLEOTIDE SEQUENCE</scope>
</reference>
<dbReference type="InterPro" id="IPR001650">
    <property type="entry name" value="Helicase_C-like"/>
</dbReference>
<dbReference type="InterPro" id="IPR049730">
    <property type="entry name" value="SNF2/RAD54-like_C"/>
</dbReference>
<keyword evidence="14" id="KW-0539">Nucleus</keyword>
<feature type="region of interest" description="Disordered" evidence="16">
    <location>
        <begin position="1"/>
        <end position="72"/>
    </location>
</feature>
<dbReference type="GO" id="GO:0016887">
    <property type="term" value="F:ATP hydrolysis activity"/>
    <property type="evidence" value="ECO:0007669"/>
    <property type="project" value="InterPro"/>
</dbReference>
<feature type="compositionally biased region" description="Basic and acidic residues" evidence="16">
    <location>
        <begin position="765"/>
        <end position="821"/>
    </location>
</feature>
<feature type="region of interest" description="Disordered" evidence="16">
    <location>
        <begin position="452"/>
        <end position="1136"/>
    </location>
</feature>
<dbReference type="Gene3D" id="3.30.40.10">
    <property type="entry name" value="Zinc/RING finger domain, C3HC4 (zinc finger)"/>
    <property type="match status" value="1"/>
</dbReference>
<dbReference type="SMART" id="SM00490">
    <property type="entry name" value="HELICc"/>
    <property type="match status" value="1"/>
</dbReference>
<evidence type="ECO:0000256" key="11">
    <source>
        <dbReference type="ARBA" id="ARBA00022840"/>
    </source>
</evidence>
<evidence type="ECO:0000313" key="20">
    <source>
        <dbReference type="EMBL" id="CAG2231868.1"/>
    </source>
</evidence>
<organism evidence="20 21">
    <name type="scientific">Mytilus edulis</name>
    <name type="common">Blue mussel</name>
    <dbReference type="NCBI Taxonomy" id="6550"/>
    <lineage>
        <taxon>Eukaryota</taxon>
        <taxon>Metazoa</taxon>
        <taxon>Spiralia</taxon>
        <taxon>Lophotrochozoa</taxon>
        <taxon>Mollusca</taxon>
        <taxon>Bivalvia</taxon>
        <taxon>Autobranchia</taxon>
        <taxon>Pteriomorphia</taxon>
        <taxon>Mytilida</taxon>
        <taxon>Mytiloidea</taxon>
        <taxon>Mytilidae</taxon>
        <taxon>Mytilinae</taxon>
        <taxon>Mytilus</taxon>
    </lineage>
</organism>
<feature type="compositionally biased region" description="Basic residues" evidence="16">
    <location>
        <begin position="1023"/>
        <end position="1034"/>
    </location>
</feature>
<feature type="compositionally biased region" description="Basic residues" evidence="16">
    <location>
        <begin position="943"/>
        <end position="953"/>
    </location>
</feature>
<feature type="compositionally biased region" description="Low complexity" evidence="16">
    <location>
        <begin position="2054"/>
        <end position="2071"/>
    </location>
</feature>
<feature type="compositionally biased region" description="Basic residues" evidence="16">
    <location>
        <begin position="1"/>
        <end position="11"/>
    </location>
</feature>
<feature type="region of interest" description="Disordered" evidence="16">
    <location>
        <begin position="1527"/>
        <end position="1581"/>
    </location>
</feature>
<dbReference type="InterPro" id="IPR041430">
    <property type="entry name" value="ADD_ATRX"/>
</dbReference>
<dbReference type="GO" id="GO:0003677">
    <property type="term" value="F:DNA binding"/>
    <property type="evidence" value="ECO:0007669"/>
    <property type="project" value="UniProtKB-KW"/>
</dbReference>
<dbReference type="Gene3D" id="3.40.50.300">
    <property type="entry name" value="P-loop containing nucleotide triphosphate hydrolases"/>
    <property type="match status" value="1"/>
</dbReference>
<feature type="region of interest" description="Disordered" evidence="16">
    <location>
        <begin position="216"/>
        <end position="272"/>
    </location>
</feature>
<feature type="compositionally biased region" description="Polar residues" evidence="16">
    <location>
        <begin position="1535"/>
        <end position="1557"/>
    </location>
</feature>
<evidence type="ECO:0000259" key="18">
    <source>
        <dbReference type="PROSITE" id="PS51194"/>
    </source>
</evidence>
<feature type="region of interest" description="Disordered" evidence="16">
    <location>
        <begin position="2033"/>
        <end position="2088"/>
    </location>
</feature>
<dbReference type="SUPFAM" id="SSF57903">
    <property type="entry name" value="FYVE/PHD zinc finger"/>
    <property type="match status" value="1"/>
</dbReference>
<dbReference type="PANTHER" id="PTHR45797:SF3">
    <property type="entry name" value="TRANSCRIPTIONAL REGULATOR ATRX HOMOLOG"/>
    <property type="match status" value="1"/>
</dbReference>